<accession>A0A1T5D7T4</accession>
<keyword evidence="2" id="KW-1185">Reference proteome</keyword>
<reference evidence="2" key="1">
    <citation type="submission" date="2017-02" db="EMBL/GenBank/DDBJ databases">
        <authorList>
            <person name="Varghese N."/>
            <person name="Submissions S."/>
        </authorList>
    </citation>
    <scope>NUCLEOTIDE SEQUENCE [LARGE SCALE GENOMIC DNA]</scope>
    <source>
        <strain evidence="2">R11H</strain>
    </source>
</reference>
<organism evidence="1 2">
    <name type="scientific">Sphingopyxis flava</name>
    <dbReference type="NCBI Taxonomy" id="1507287"/>
    <lineage>
        <taxon>Bacteria</taxon>
        <taxon>Pseudomonadati</taxon>
        <taxon>Pseudomonadota</taxon>
        <taxon>Alphaproteobacteria</taxon>
        <taxon>Sphingomonadales</taxon>
        <taxon>Sphingomonadaceae</taxon>
        <taxon>Sphingopyxis</taxon>
    </lineage>
</organism>
<sequence length="57" mass="6522">MQWLADALGEVGRVRTVLAEHRNRMFPGGIPKFNMSLDRNFNPVERPKTIADILVWG</sequence>
<proteinExistence type="predicted"/>
<protein>
    <submittedName>
        <fullName evidence="1">Uncharacterized protein</fullName>
    </submittedName>
</protein>
<dbReference type="RefSeq" id="WP_176141586.1">
    <property type="nucleotide sequence ID" value="NZ_FUYP01000013.1"/>
</dbReference>
<name>A0A1T5D7T4_9SPHN</name>
<gene>
    <name evidence="1" type="ORF">SAMN06295937_101349</name>
</gene>
<evidence type="ECO:0000313" key="1">
    <source>
        <dbReference type="EMBL" id="SKB67686.1"/>
    </source>
</evidence>
<dbReference type="AlphaFoldDB" id="A0A1T5D7T4"/>
<evidence type="ECO:0000313" key="2">
    <source>
        <dbReference type="Proteomes" id="UP000190044"/>
    </source>
</evidence>
<dbReference type="Proteomes" id="UP000190044">
    <property type="component" value="Unassembled WGS sequence"/>
</dbReference>
<dbReference type="EMBL" id="FUYP01000013">
    <property type="protein sequence ID" value="SKB67686.1"/>
    <property type="molecule type" value="Genomic_DNA"/>
</dbReference>